<sequence>MGGIGKTTLARLVYDGKRVRDVFGRRIWIYVSLDFDMVRIAKSVVESATLYACSKGGFDLSSAMLCDTNQNLEPINTQIAKKCKGLPLVVVALGCVLRCKTTEEEWHSILESELLDMPQTENVFPVLMLSYVHLLAHL</sequence>
<reference evidence="4" key="2">
    <citation type="journal article" date="2024" name="Plant">
        <title>Genomic evolution and insights into agronomic trait innovations of Sesamum species.</title>
        <authorList>
            <person name="Miao H."/>
            <person name="Wang L."/>
            <person name="Qu L."/>
            <person name="Liu H."/>
            <person name="Sun Y."/>
            <person name="Le M."/>
            <person name="Wang Q."/>
            <person name="Wei S."/>
            <person name="Zheng Y."/>
            <person name="Lin W."/>
            <person name="Duan Y."/>
            <person name="Cao H."/>
            <person name="Xiong S."/>
            <person name="Wang X."/>
            <person name="Wei L."/>
            <person name="Li C."/>
            <person name="Ma Q."/>
            <person name="Ju M."/>
            <person name="Zhao R."/>
            <person name="Li G."/>
            <person name="Mu C."/>
            <person name="Tian Q."/>
            <person name="Mei H."/>
            <person name="Zhang T."/>
            <person name="Gao T."/>
            <person name="Zhang H."/>
        </authorList>
    </citation>
    <scope>NUCLEOTIDE SEQUENCE</scope>
    <source>
        <strain evidence="4">KEN1</strain>
    </source>
</reference>
<accession>A0AAW2VGP2</accession>
<dbReference type="GO" id="GO:0043531">
    <property type="term" value="F:ADP binding"/>
    <property type="evidence" value="ECO:0007669"/>
    <property type="project" value="InterPro"/>
</dbReference>
<evidence type="ECO:0000313" key="4">
    <source>
        <dbReference type="EMBL" id="KAL0428423.1"/>
    </source>
</evidence>
<organism evidence="4">
    <name type="scientific">Sesamum latifolium</name>
    <dbReference type="NCBI Taxonomy" id="2727402"/>
    <lineage>
        <taxon>Eukaryota</taxon>
        <taxon>Viridiplantae</taxon>
        <taxon>Streptophyta</taxon>
        <taxon>Embryophyta</taxon>
        <taxon>Tracheophyta</taxon>
        <taxon>Spermatophyta</taxon>
        <taxon>Magnoliopsida</taxon>
        <taxon>eudicotyledons</taxon>
        <taxon>Gunneridae</taxon>
        <taxon>Pentapetalae</taxon>
        <taxon>asterids</taxon>
        <taxon>lamiids</taxon>
        <taxon>Lamiales</taxon>
        <taxon>Pedaliaceae</taxon>
        <taxon>Sesamum</taxon>
    </lineage>
</organism>
<dbReference type="InterPro" id="IPR042197">
    <property type="entry name" value="Apaf_helical"/>
</dbReference>
<dbReference type="EMBL" id="JACGWN010000010">
    <property type="protein sequence ID" value="KAL0428423.1"/>
    <property type="molecule type" value="Genomic_DNA"/>
</dbReference>
<proteinExistence type="predicted"/>
<evidence type="ECO:0000256" key="1">
    <source>
        <dbReference type="ARBA" id="ARBA00022614"/>
    </source>
</evidence>
<dbReference type="SUPFAM" id="SSF52540">
    <property type="entry name" value="P-loop containing nucleoside triphosphate hydrolases"/>
    <property type="match status" value="1"/>
</dbReference>
<feature type="domain" description="NB-ARC" evidence="3">
    <location>
        <begin position="1"/>
        <end position="47"/>
    </location>
</feature>
<dbReference type="InterPro" id="IPR002182">
    <property type="entry name" value="NB-ARC"/>
</dbReference>
<name>A0AAW2VGP2_9LAMI</name>
<protein>
    <submittedName>
        <fullName evidence="4">Disease resistance protein RGA2</fullName>
    </submittedName>
</protein>
<keyword evidence="1" id="KW-0433">Leucine-rich repeat</keyword>
<dbReference type="InterPro" id="IPR027417">
    <property type="entry name" value="P-loop_NTPase"/>
</dbReference>
<dbReference type="AlphaFoldDB" id="A0AAW2VGP2"/>
<dbReference type="PANTHER" id="PTHR36766:SF40">
    <property type="entry name" value="DISEASE RESISTANCE PROTEIN RGA3"/>
    <property type="match status" value="1"/>
</dbReference>
<dbReference type="Pfam" id="PF00931">
    <property type="entry name" value="NB-ARC"/>
    <property type="match status" value="1"/>
</dbReference>
<reference evidence="4" key="1">
    <citation type="submission" date="2020-06" db="EMBL/GenBank/DDBJ databases">
        <authorList>
            <person name="Li T."/>
            <person name="Hu X."/>
            <person name="Zhang T."/>
            <person name="Song X."/>
            <person name="Zhang H."/>
            <person name="Dai N."/>
            <person name="Sheng W."/>
            <person name="Hou X."/>
            <person name="Wei L."/>
        </authorList>
    </citation>
    <scope>NUCLEOTIDE SEQUENCE</scope>
    <source>
        <strain evidence="4">KEN1</strain>
        <tissue evidence="4">Leaf</tissue>
    </source>
</reference>
<comment type="caution">
    <text evidence="4">The sequence shown here is derived from an EMBL/GenBank/DDBJ whole genome shotgun (WGS) entry which is preliminary data.</text>
</comment>
<evidence type="ECO:0000259" key="3">
    <source>
        <dbReference type="Pfam" id="PF00931"/>
    </source>
</evidence>
<dbReference type="PANTHER" id="PTHR36766">
    <property type="entry name" value="PLANT BROAD-SPECTRUM MILDEW RESISTANCE PROTEIN RPW8"/>
    <property type="match status" value="1"/>
</dbReference>
<gene>
    <name evidence="4" type="ORF">Slati_3017100</name>
</gene>
<keyword evidence="2" id="KW-0611">Plant defense</keyword>
<dbReference type="Gene3D" id="1.10.8.430">
    <property type="entry name" value="Helical domain of apoptotic protease-activating factors"/>
    <property type="match status" value="1"/>
</dbReference>
<evidence type="ECO:0000256" key="2">
    <source>
        <dbReference type="ARBA" id="ARBA00022821"/>
    </source>
</evidence>
<dbReference type="GO" id="GO:0006952">
    <property type="term" value="P:defense response"/>
    <property type="evidence" value="ECO:0007669"/>
    <property type="project" value="UniProtKB-KW"/>
</dbReference>